<dbReference type="PANTHER" id="PTHR31003">
    <property type="entry name" value="MYB FAMILY TRANSCRIPTION FACTOR"/>
    <property type="match status" value="1"/>
</dbReference>
<dbReference type="GO" id="GO:0003700">
    <property type="term" value="F:DNA-binding transcription factor activity"/>
    <property type="evidence" value="ECO:0007669"/>
    <property type="project" value="InterPro"/>
</dbReference>
<reference evidence="7" key="1">
    <citation type="submission" date="2021-08" db="EMBL/GenBank/DDBJ databases">
        <title>WGS assembly of Ceratopteris richardii.</title>
        <authorList>
            <person name="Marchant D.B."/>
            <person name="Chen G."/>
            <person name="Jenkins J."/>
            <person name="Shu S."/>
            <person name="Leebens-Mack J."/>
            <person name="Grimwood J."/>
            <person name="Schmutz J."/>
            <person name="Soltis P."/>
            <person name="Soltis D."/>
            <person name="Chen Z.-H."/>
        </authorList>
    </citation>
    <scope>NUCLEOTIDE SEQUENCE</scope>
    <source>
        <strain evidence="7">Whitten #5841</strain>
        <tissue evidence="7">Leaf</tissue>
    </source>
</reference>
<dbReference type="Proteomes" id="UP000825935">
    <property type="component" value="Chromosome 19"/>
</dbReference>
<evidence type="ECO:0000256" key="5">
    <source>
        <dbReference type="ARBA" id="ARBA00023242"/>
    </source>
</evidence>
<dbReference type="InterPro" id="IPR009057">
    <property type="entry name" value="Homeodomain-like_sf"/>
</dbReference>
<dbReference type="OrthoDB" id="1908613at2759"/>
<evidence type="ECO:0000313" key="7">
    <source>
        <dbReference type="EMBL" id="KAH7352422.1"/>
    </source>
</evidence>
<keyword evidence="5" id="KW-0539">Nucleus</keyword>
<keyword evidence="2" id="KW-0805">Transcription regulation</keyword>
<evidence type="ECO:0000313" key="8">
    <source>
        <dbReference type="Proteomes" id="UP000825935"/>
    </source>
</evidence>
<dbReference type="GO" id="GO:0003677">
    <property type="term" value="F:DNA binding"/>
    <property type="evidence" value="ECO:0007669"/>
    <property type="project" value="UniProtKB-KW"/>
</dbReference>
<organism evidence="7 8">
    <name type="scientific">Ceratopteris richardii</name>
    <name type="common">Triangle waterfern</name>
    <dbReference type="NCBI Taxonomy" id="49495"/>
    <lineage>
        <taxon>Eukaryota</taxon>
        <taxon>Viridiplantae</taxon>
        <taxon>Streptophyta</taxon>
        <taxon>Embryophyta</taxon>
        <taxon>Tracheophyta</taxon>
        <taxon>Polypodiopsida</taxon>
        <taxon>Polypodiidae</taxon>
        <taxon>Polypodiales</taxon>
        <taxon>Pteridineae</taxon>
        <taxon>Pteridaceae</taxon>
        <taxon>Parkerioideae</taxon>
        <taxon>Ceratopteris</taxon>
    </lineage>
</organism>
<keyword evidence="4" id="KW-0804">Transcription</keyword>
<dbReference type="InterPro" id="IPR058673">
    <property type="entry name" value="HHO5-like_N"/>
</dbReference>
<keyword evidence="8" id="KW-1185">Reference proteome</keyword>
<dbReference type="FunFam" id="1.10.10.60:FF:000002">
    <property type="entry name" value="Myb family transcription factor"/>
    <property type="match status" value="1"/>
</dbReference>
<dbReference type="NCBIfam" id="TIGR01557">
    <property type="entry name" value="myb_SHAQKYF"/>
    <property type="match status" value="1"/>
</dbReference>
<evidence type="ECO:0000259" key="6">
    <source>
        <dbReference type="PROSITE" id="PS51294"/>
    </source>
</evidence>
<dbReference type="InterPro" id="IPR001005">
    <property type="entry name" value="SANT/Myb"/>
</dbReference>
<dbReference type="EMBL" id="CM035424">
    <property type="protein sequence ID" value="KAH7352422.1"/>
    <property type="molecule type" value="Genomic_DNA"/>
</dbReference>
<evidence type="ECO:0000256" key="2">
    <source>
        <dbReference type="ARBA" id="ARBA00023015"/>
    </source>
</evidence>
<dbReference type="PROSITE" id="PS51294">
    <property type="entry name" value="HTH_MYB"/>
    <property type="match status" value="1"/>
</dbReference>
<dbReference type="InterPro" id="IPR044787">
    <property type="entry name" value="HHO5-like"/>
</dbReference>
<evidence type="ECO:0000256" key="3">
    <source>
        <dbReference type="ARBA" id="ARBA00023125"/>
    </source>
</evidence>
<dbReference type="Gene3D" id="1.10.10.60">
    <property type="entry name" value="Homeodomain-like"/>
    <property type="match status" value="1"/>
</dbReference>
<evidence type="ECO:0000256" key="1">
    <source>
        <dbReference type="ARBA" id="ARBA00004123"/>
    </source>
</evidence>
<dbReference type="InterPro" id="IPR017930">
    <property type="entry name" value="Myb_dom"/>
</dbReference>
<comment type="caution">
    <text evidence="7">The sequence shown here is derived from an EMBL/GenBank/DDBJ whole genome shotgun (WGS) entry which is preliminary data.</text>
</comment>
<dbReference type="SUPFAM" id="SSF46689">
    <property type="entry name" value="Homeodomain-like"/>
    <property type="match status" value="1"/>
</dbReference>
<keyword evidence="3" id="KW-0238">DNA-binding</keyword>
<dbReference type="Pfam" id="PF00249">
    <property type="entry name" value="Myb_DNA-binding"/>
    <property type="match status" value="1"/>
</dbReference>
<dbReference type="Pfam" id="PF26575">
    <property type="entry name" value="HHO5_N"/>
    <property type="match status" value="1"/>
</dbReference>
<dbReference type="InterPro" id="IPR006447">
    <property type="entry name" value="Myb_dom_plants"/>
</dbReference>
<accession>A0A8T2SLY2</accession>
<evidence type="ECO:0000256" key="4">
    <source>
        <dbReference type="ARBA" id="ARBA00023163"/>
    </source>
</evidence>
<dbReference type="PANTHER" id="PTHR31003:SF19">
    <property type="entry name" value="MYB FAMILY TRANSCRIPTION FACTOR EFM"/>
    <property type="match status" value="1"/>
</dbReference>
<dbReference type="AlphaFoldDB" id="A0A8T2SLY2"/>
<feature type="domain" description="HTH myb-type" evidence="6">
    <location>
        <begin position="266"/>
        <end position="324"/>
    </location>
</feature>
<name>A0A8T2SLY2_CERRI</name>
<protein>
    <recommendedName>
        <fullName evidence="6">HTH myb-type domain-containing protein</fullName>
    </recommendedName>
</protein>
<gene>
    <name evidence="7" type="ORF">KP509_19G044200</name>
</gene>
<sequence>MELTLGRTSYVPFEDQYVSCSSISREPRNATRSIEAYLRSLIDERQKIEAFKRELPICMHLLSSEIEASRMQLCECAHGEICGKHSAATTSGFSKSVSALPKSDFIISKILNSLPEDIQSPNFDNEDAMSPSGASPCLHAAEANTSEDQEEVSNVASMLYNTKSIRSCTEGQPCSSNSIGKTMGSDFWAFFTDKKDSLYNTFQGTSTSLLDTHQEIPINVNRATSTVTDIEERTSSEQLYDGFPLNSPSQGCQISNAFSKQLSPHRKPRRCWAPELHRKFVDALQQLGGAEVATPKQIREVMQVDGLTNDEVKSHLQKYRLHMRRPNSSSSIMNMPTEMAHSQTRPTSQLVMFGGIRIPESYPRSQPMYVNYMAPMT</sequence>
<comment type="subcellular location">
    <subcellularLocation>
        <location evidence="1">Nucleus</location>
    </subcellularLocation>
</comment>
<dbReference type="GO" id="GO:0005634">
    <property type="term" value="C:nucleus"/>
    <property type="evidence" value="ECO:0007669"/>
    <property type="project" value="UniProtKB-SubCell"/>
</dbReference>
<proteinExistence type="predicted"/>